<keyword evidence="1" id="KW-0732">Signal</keyword>
<protein>
    <recommendedName>
        <fullName evidence="4">WG repeat-containing protein</fullName>
    </recommendedName>
</protein>
<reference evidence="2 3" key="1">
    <citation type="submission" date="2021-06" db="EMBL/GenBank/DDBJ databases">
        <authorList>
            <person name="Sun Q."/>
            <person name="Li D."/>
        </authorList>
    </citation>
    <scope>NUCLEOTIDE SEQUENCE [LARGE SCALE GENOMIC DNA]</scope>
    <source>
        <strain evidence="2 3">MSJd-7</strain>
    </source>
</reference>
<evidence type="ECO:0000313" key="2">
    <source>
        <dbReference type="EMBL" id="MBU5491169.1"/>
    </source>
</evidence>
<accession>A0ABS6EWE5</accession>
<evidence type="ECO:0008006" key="4">
    <source>
        <dbReference type="Google" id="ProtNLM"/>
    </source>
</evidence>
<sequence>MIKRIAGMVAVSVVLSGAIALYAPALTTRQTQSDENAEPQMTLQPAAQQVAYTIPERISADLASGAQDVLQPAAAYKKIFPYAASIVGWKDDGTPVYRYAIADADGEQLTQAVYTQAQRARCGSKQVWLLTSVAADGSTQMTCAADDGSWVIGPITGTIAVKDSCILRQLSGESVTTVYNGDGKSLGSVMGSMQSCADGVLVSEQELDGKKTWYFYDASTMAALTQIDAVQVGAFSGGSATVQVSEGQWGAVNKKGVITLFNRVVWADEMRGGYALAKDTNGKFGVVDAAGKVVLDFTYSNGKHCGDSEALYQLWTAQDSCEVVSVGWKNKKLVLPSDVKGQELTPLPDNYFAYTNAAGHSVIFDDLKSIELEGEAVFYQQNGKLIGAMSEGYQIFDLDEETLSGLRAYAYMACDTEAAEKDGYFTIVNPVTGLQGIGNTKAKTVLRAGYDSIESVGGGYFTAVQNGWTGIIDSHGTWMLRTQLTGV</sequence>
<keyword evidence="3" id="KW-1185">Reference proteome</keyword>
<feature type="chain" id="PRO_5047291236" description="WG repeat-containing protein" evidence="1">
    <location>
        <begin position="26"/>
        <end position="487"/>
    </location>
</feature>
<evidence type="ECO:0000313" key="3">
    <source>
        <dbReference type="Proteomes" id="UP000783588"/>
    </source>
</evidence>
<dbReference type="Proteomes" id="UP000783588">
    <property type="component" value="Unassembled WGS sequence"/>
</dbReference>
<gene>
    <name evidence="2" type="ORF">KQI75_11180</name>
</gene>
<evidence type="ECO:0000256" key="1">
    <source>
        <dbReference type="SAM" id="SignalP"/>
    </source>
</evidence>
<feature type="signal peptide" evidence="1">
    <location>
        <begin position="1"/>
        <end position="25"/>
    </location>
</feature>
<dbReference type="EMBL" id="JAHLQI010000006">
    <property type="protein sequence ID" value="MBU5491169.1"/>
    <property type="molecule type" value="Genomic_DNA"/>
</dbReference>
<comment type="caution">
    <text evidence="2">The sequence shown here is derived from an EMBL/GenBank/DDBJ whole genome shotgun (WGS) entry which is preliminary data.</text>
</comment>
<proteinExistence type="predicted"/>
<name>A0ABS6EWE5_9FIRM</name>
<organism evidence="2 3">
    <name type="scientific">Butyricicoccus intestinisimiae</name>
    <dbReference type="NCBI Taxonomy" id="2841509"/>
    <lineage>
        <taxon>Bacteria</taxon>
        <taxon>Bacillati</taxon>
        <taxon>Bacillota</taxon>
        <taxon>Clostridia</taxon>
        <taxon>Eubacteriales</taxon>
        <taxon>Butyricicoccaceae</taxon>
        <taxon>Butyricicoccus</taxon>
    </lineage>
</organism>
<dbReference type="RefSeq" id="WP_216470881.1">
    <property type="nucleotide sequence ID" value="NZ_JAHLQI010000006.1"/>
</dbReference>